<dbReference type="GO" id="GO:0005524">
    <property type="term" value="F:ATP binding"/>
    <property type="evidence" value="ECO:0007669"/>
    <property type="project" value="UniProtKB-UniRule"/>
</dbReference>
<dbReference type="Pfam" id="PF08544">
    <property type="entry name" value="GHMP_kinases_C"/>
    <property type="match status" value="1"/>
</dbReference>
<dbReference type="NCBIfam" id="TIGR00191">
    <property type="entry name" value="thrB"/>
    <property type="match status" value="1"/>
</dbReference>
<evidence type="ECO:0000256" key="10">
    <source>
        <dbReference type="ARBA" id="ARBA00022840"/>
    </source>
</evidence>
<dbReference type="Pfam" id="PF00288">
    <property type="entry name" value="GHMP_kinases_N"/>
    <property type="match status" value="1"/>
</dbReference>
<keyword evidence="11" id="KW-0963">Cytoplasm</keyword>
<evidence type="ECO:0000256" key="9">
    <source>
        <dbReference type="ARBA" id="ARBA00022777"/>
    </source>
</evidence>
<dbReference type="InterPro" id="IPR013750">
    <property type="entry name" value="GHMP_kinase_C_dom"/>
</dbReference>
<gene>
    <name evidence="14" type="primary">thrB1</name>
    <name evidence="11" type="synonym">thrB</name>
</gene>
<evidence type="ECO:0000256" key="5">
    <source>
        <dbReference type="ARBA" id="ARBA00022605"/>
    </source>
</evidence>
<proteinExistence type="inferred from homology"/>
<dbReference type="SUPFAM" id="SSF54211">
    <property type="entry name" value="Ribosomal protein S5 domain 2-like"/>
    <property type="match status" value="1"/>
</dbReference>
<sequence>MVKSVTVRAPCSTANLGPGFDVFGMALDALYDNVVLTKKGKGIVIVSSDNIPLNPSKNTAGLVASAMKKKFKIKDGIEIKIKKNIPAGYGMGSSAASAAACAVGINKLYNLKLTDEKLVEFAGIGEKASAGTIHYDNVAASALGGFVIVKTTPLKVVKIQPPNDLVLCVAVPELKVPAKKTKVSRGVIPKKVSLLDMIKNISNASGIVAGFSEKNSELIGRSVQDVIVEPARKHMIPGFDKVKKNALAAGAYGVTISGAGPSVIAFTDKKHDSKKISNAMKRGFKDAKKESNVFVCKPSKGPIIKKGK</sequence>
<evidence type="ECO:0000256" key="2">
    <source>
        <dbReference type="ARBA" id="ARBA00007370"/>
    </source>
</evidence>
<organism evidence="14">
    <name type="scientific">uncultured marine thaumarchaeote AD1000_96_F07</name>
    <dbReference type="NCBI Taxonomy" id="1455948"/>
    <lineage>
        <taxon>Archaea</taxon>
        <taxon>Nitrososphaerota</taxon>
        <taxon>environmental samples</taxon>
    </lineage>
</organism>
<feature type="domain" description="GHMP kinase C-terminal" evidence="13">
    <location>
        <begin position="213"/>
        <end position="285"/>
    </location>
</feature>
<dbReference type="InterPro" id="IPR006203">
    <property type="entry name" value="GHMP_knse_ATP-bd_CS"/>
</dbReference>
<keyword evidence="7 11" id="KW-0791">Threonine biosynthesis</keyword>
<evidence type="ECO:0000256" key="4">
    <source>
        <dbReference type="ARBA" id="ARBA00017858"/>
    </source>
</evidence>
<dbReference type="InterPro" id="IPR006204">
    <property type="entry name" value="GHMP_kinase_N_dom"/>
</dbReference>
<dbReference type="PIRSF" id="PIRSF000676">
    <property type="entry name" value="Homoser_kin"/>
    <property type="match status" value="1"/>
</dbReference>
<keyword evidence="8 11" id="KW-0547">Nucleotide-binding</keyword>
<dbReference type="SUPFAM" id="SSF55060">
    <property type="entry name" value="GHMP Kinase, C-terminal domain"/>
    <property type="match status" value="1"/>
</dbReference>
<evidence type="ECO:0000313" key="14">
    <source>
        <dbReference type="EMBL" id="AIE97308.1"/>
    </source>
</evidence>
<dbReference type="PROSITE" id="PS00627">
    <property type="entry name" value="GHMP_KINASES_ATP"/>
    <property type="match status" value="1"/>
</dbReference>
<feature type="binding site" evidence="11">
    <location>
        <begin position="86"/>
        <end position="96"/>
    </location>
    <ligand>
        <name>ATP</name>
        <dbReference type="ChEBI" id="CHEBI:30616"/>
    </ligand>
</feature>
<dbReference type="GO" id="GO:0004413">
    <property type="term" value="F:homoserine kinase activity"/>
    <property type="evidence" value="ECO:0007669"/>
    <property type="project" value="UniProtKB-UniRule"/>
</dbReference>
<dbReference type="PANTHER" id="PTHR20861">
    <property type="entry name" value="HOMOSERINE/4-DIPHOSPHOCYTIDYL-2-C-METHYL-D-ERYTHRITOL KINASE"/>
    <property type="match status" value="1"/>
</dbReference>
<dbReference type="PANTHER" id="PTHR20861:SF1">
    <property type="entry name" value="HOMOSERINE KINASE"/>
    <property type="match status" value="1"/>
</dbReference>
<dbReference type="EC" id="2.7.1.39" evidence="3 11"/>
<dbReference type="InterPro" id="IPR020568">
    <property type="entry name" value="Ribosomal_Su5_D2-typ_SF"/>
</dbReference>
<dbReference type="EMBL" id="KF900504">
    <property type="protein sequence ID" value="AIE97308.1"/>
    <property type="molecule type" value="Genomic_DNA"/>
</dbReference>
<evidence type="ECO:0000256" key="6">
    <source>
        <dbReference type="ARBA" id="ARBA00022679"/>
    </source>
</evidence>
<keyword evidence="5 11" id="KW-0028">Amino-acid biosynthesis</keyword>
<evidence type="ECO:0000259" key="13">
    <source>
        <dbReference type="Pfam" id="PF08544"/>
    </source>
</evidence>
<comment type="subcellular location">
    <subcellularLocation>
        <location evidence="11">Cytoplasm</location>
    </subcellularLocation>
</comment>
<comment type="catalytic activity">
    <reaction evidence="11">
        <text>L-homoserine + ATP = O-phospho-L-homoserine + ADP + H(+)</text>
        <dbReference type="Rhea" id="RHEA:13985"/>
        <dbReference type="ChEBI" id="CHEBI:15378"/>
        <dbReference type="ChEBI" id="CHEBI:30616"/>
        <dbReference type="ChEBI" id="CHEBI:57476"/>
        <dbReference type="ChEBI" id="CHEBI:57590"/>
        <dbReference type="ChEBI" id="CHEBI:456216"/>
        <dbReference type="EC" id="2.7.1.39"/>
    </reaction>
</comment>
<comment type="function">
    <text evidence="11">Catalyzes the ATP-dependent phosphorylation of L-homoserine to L-homoserine phosphate.</text>
</comment>
<name>A0A075G153_9ARCH</name>
<evidence type="ECO:0000256" key="3">
    <source>
        <dbReference type="ARBA" id="ARBA00012078"/>
    </source>
</evidence>
<reference evidence="14" key="1">
    <citation type="journal article" date="2014" name="Genome Biol. Evol.">
        <title>Pangenome evidence for extensive interdomain horizontal transfer affecting lineage core and shell genes in uncultured planktonic thaumarchaeota and euryarchaeota.</title>
        <authorList>
            <person name="Deschamps P."/>
            <person name="Zivanovic Y."/>
            <person name="Moreira D."/>
            <person name="Rodriguez-Valera F."/>
            <person name="Lopez-Garcia P."/>
        </authorList>
    </citation>
    <scope>NUCLEOTIDE SEQUENCE</scope>
</reference>
<dbReference type="Gene3D" id="3.30.230.10">
    <property type="match status" value="1"/>
</dbReference>
<keyword evidence="9 11" id="KW-0418">Kinase</keyword>
<accession>A0A075G153</accession>
<evidence type="ECO:0000256" key="8">
    <source>
        <dbReference type="ARBA" id="ARBA00022741"/>
    </source>
</evidence>
<dbReference type="NCBIfam" id="NF002288">
    <property type="entry name" value="PRK01212.1-4"/>
    <property type="match status" value="1"/>
</dbReference>
<dbReference type="InterPro" id="IPR036554">
    <property type="entry name" value="GHMP_kinase_C_sf"/>
</dbReference>
<feature type="domain" description="GHMP kinase N-terminal" evidence="12">
    <location>
        <begin position="63"/>
        <end position="145"/>
    </location>
</feature>
<protein>
    <recommendedName>
        <fullName evidence="4 11">Homoserine kinase</fullName>
        <shortName evidence="11">HK</shortName>
        <shortName evidence="11">HSK</shortName>
        <ecNumber evidence="3 11">2.7.1.39</ecNumber>
    </recommendedName>
</protein>
<comment type="pathway">
    <text evidence="1 11">Amino-acid biosynthesis; L-threonine biosynthesis; L-threonine from L-aspartate: step 4/5.</text>
</comment>
<dbReference type="InterPro" id="IPR014721">
    <property type="entry name" value="Ribsml_uS5_D2-typ_fold_subgr"/>
</dbReference>
<dbReference type="InterPro" id="IPR000870">
    <property type="entry name" value="Homoserine_kinase"/>
</dbReference>
<evidence type="ECO:0000256" key="1">
    <source>
        <dbReference type="ARBA" id="ARBA00005015"/>
    </source>
</evidence>
<evidence type="ECO:0000259" key="12">
    <source>
        <dbReference type="Pfam" id="PF00288"/>
    </source>
</evidence>
<dbReference type="UniPathway" id="UPA00050">
    <property type="reaction ID" value="UER00064"/>
</dbReference>
<dbReference type="HAMAP" id="MF_00384">
    <property type="entry name" value="Homoser_kinase"/>
    <property type="match status" value="1"/>
</dbReference>
<dbReference type="GO" id="GO:0005737">
    <property type="term" value="C:cytoplasm"/>
    <property type="evidence" value="ECO:0007669"/>
    <property type="project" value="UniProtKB-SubCell"/>
</dbReference>
<dbReference type="GO" id="GO:0009088">
    <property type="term" value="P:threonine biosynthetic process"/>
    <property type="evidence" value="ECO:0007669"/>
    <property type="project" value="UniProtKB-UniRule"/>
</dbReference>
<dbReference type="AlphaFoldDB" id="A0A075G153"/>
<comment type="similarity">
    <text evidence="2 11">Belongs to the GHMP kinase family. Homoserine kinase subfamily.</text>
</comment>
<evidence type="ECO:0000256" key="11">
    <source>
        <dbReference type="HAMAP-Rule" id="MF_00384"/>
    </source>
</evidence>
<dbReference type="PRINTS" id="PR00958">
    <property type="entry name" value="HOMSERKINASE"/>
</dbReference>
<dbReference type="Gene3D" id="3.30.70.890">
    <property type="entry name" value="GHMP kinase, C-terminal domain"/>
    <property type="match status" value="1"/>
</dbReference>
<evidence type="ECO:0000256" key="7">
    <source>
        <dbReference type="ARBA" id="ARBA00022697"/>
    </source>
</evidence>
<keyword evidence="6 11" id="KW-0808">Transferase</keyword>
<keyword evidence="10 11" id="KW-0067">ATP-binding</keyword>